<keyword evidence="1" id="KW-0812">Transmembrane</keyword>
<organism evidence="2 3">
    <name type="scientific">Ilyodon furcidens</name>
    <name type="common">goldbreast splitfin</name>
    <dbReference type="NCBI Taxonomy" id="33524"/>
    <lineage>
        <taxon>Eukaryota</taxon>
        <taxon>Metazoa</taxon>
        <taxon>Chordata</taxon>
        <taxon>Craniata</taxon>
        <taxon>Vertebrata</taxon>
        <taxon>Euteleostomi</taxon>
        <taxon>Actinopterygii</taxon>
        <taxon>Neopterygii</taxon>
        <taxon>Teleostei</taxon>
        <taxon>Neoteleostei</taxon>
        <taxon>Acanthomorphata</taxon>
        <taxon>Ovalentaria</taxon>
        <taxon>Atherinomorphae</taxon>
        <taxon>Cyprinodontiformes</taxon>
        <taxon>Goodeidae</taxon>
        <taxon>Ilyodon</taxon>
    </lineage>
</organism>
<gene>
    <name evidence="2" type="ORF">ILYODFUR_021063</name>
</gene>
<sequence length="131" mass="14255">MQYSSTVPDDDFGDVALINNATVPSQCHVFLLEFGSQRKLSCSAYCYFFSSASGLKAKNAFVAFCTFFVFFLCAELGIWGKSNSVVSLAAPLFFSRSPTEAPSCIVLWLSSLSCKEFSCLQSSSYAQPSLS</sequence>
<reference evidence="2 3" key="1">
    <citation type="submission" date="2021-06" db="EMBL/GenBank/DDBJ databases">
        <authorList>
            <person name="Palmer J.M."/>
        </authorList>
    </citation>
    <scope>NUCLEOTIDE SEQUENCE [LARGE SCALE GENOMIC DNA]</scope>
    <source>
        <strain evidence="3">if_2019</strain>
        <tissue evidence="2">Muscle</tissue>
    </source>
</reference>
<evidence type="ECO:0000313" key="3">
    <source>
        <dbReference type="Proteomes" id="UP001482620"/>
    </source>
</evidence>
<feature type="transmembrane region" description="Helical" evidence="1">
    <location>
        <begin position="60"/>
        <end position="79"/>
    </location>
</feature>
<keyword evidence="3" id="KW-1185">Reference proteome</keyword>
<evidence type="ECO:0000313" key="2">
    <source>
        <dbReference type="EMBL" id="MEQ2221964.1"/>
    </source>
</evidence>
<protein>
    <submittedName>
        <fullName evidence="2">Uncharacterized protein</fullName>
    </submittedName>
</protein>
<keyword evidence="1" id="KW-0472">Membrane</keyword>
<accession>A0ABV0SN32</accession>
<comment type="caution">
    <text evidence="2">The sequence shown here is derived from an EMBL/GenBank/DDBJ whole genome shotgun (WGS) entry which is preliminary data.</text>
</comment>
<dbReference type="Proteomes" id="UP001482620">
    <property type="component" value="Unassembled WGS sequence"/>
</dbReference>
<name>A0ABV0SN32_9TELE</name>
<dbReference type="EMBL" id="JAHRIQ010002217">
    <property type="protein sequence ID" value="MEQ2221964.1"/>
    <property type="molecule type" value="Genomic_DNA"/>
</dbReference>
<keyword evidence="1" id="KW-1133">Transmembrane helix</keyword>
<proteinExistence type="predicted"/>
<evidence type="ECO:0000256" key="1">
    <source>
        <dbReference type="SAM" id="Phobius"/>
    </source>
</evidence>